<evidence type="ECO:0000256" key="2">
    <source>
        <dbReference type="ARBA" id="ARBA00022553"/>
    </source>
</evidence>
<feature type="domain" description="B box-type" evidence="11">
    <location>
        <begin position="153"/>
        <end position="196"/>
    </location>
</feature>
<dbReference type="Gene3D" id="2.120.10.30">
    <property type="entry name" value="TolB, C-terminal domain"/>
    <property type="match status" value="2"/>
</dbReference>
<dbReference type="InterPro" id="IPR000315">
    <property type="entry name" value="Znf_B-box"/>
</dbReference>
<dbReference type="InterPro" id="IPR001841">
    <property type="entry name" value="Znf_RING"/>
</dbReference>
<evidence type="ECO:0000256" key="5">
    <source>
        <dbReference type="ARBA" id="ARBA00022771"/>
    </source>
</evidence>
<accession>A0ABN8P0E3</accession>
<dbReference type="PROSITE" id="PS51125">
    <property type="entry name" value="NHL"/>
    <property type="match status" value="4"/>
</dbReference>
<feature type="repeat" description="NHL" evidence="9">
    <location>
        <begin position="629"/>
        <end position="672"/>
    </location>
</feature>
<protein>
    <recommendedName>
        <fullName evidence="14">E3 ubiquitin-protein ligase TRIM71</fullName>
    </recommendedName>
</protein>
<dbReference type="SUPFAM" id="SSF101898">
    <property type="entry name" value="NHL repeat"/>
    <property type="match status" value="1"/>
</dbReference>
<keyword evidence="13" id="KW-1185">Reference proteome</keyword>
<evidence type="ECO:0000259" key="10">
    <source>
        <dbReference type="PROSITE" id="PS50089"/>
    </source>
</evidence>
<dbReference type="SUPFAM" id="SSF81296">
    <property type="entry name" value="E set domains"/>
    <property type="match status" value="1"/>
</dbReference>
<dbReference type="CDD" id="cd05819">
    <property type="entry name" value="NHL"/>
    <property type="match status" value="1"/>
</dbReference>
<dbReference type="Pfam" id="PF01436">
    <property type="entry name" value="NHL"/>
    <property type="match status" value="4"/>
</dbReference>
<dbReference type="InterPro" id="IPR047153">
    <property type="entry name" value="TRIM45/56/19-like"/>
</dbReference>
<feature type="repeat" description="NHL" evidence="9">
    <location>
        <begin position="458"/>
        <end position="501"/>
    </location>
</feature>
<evidence type="ECO:0000256" key="8">
    <source>
        <dbReference type="PROSITE-ProRule" id="PRU00087"/>
    </source>
</evidence>
<gene>
    <name evidence="12" type="ORF">PLOB_00033546</name>
</gene>
<dbReference type="PROSITE" id="PS50089">
    <property type="entry name" value="ZF_RING_2"/>
    <property type="match status" value="1"/>
</dbReference>
<dbReference type="EMBL" id="CALNXK010000045">
    <property type="protein sequence ID" value="CAH3128230.1"/>
    <property type="molecule type" value="Genomic_DNA"/>
</dbReference>
<dbReference type="InterPro" id="IPR001258">
    <property type="entry name" value="NHL_repeat"/>
</dbReference>
<evidence type="ECO:0000256" key="3">
    <source>
        <dbReference type="ARBA" id="ARBA00022723"/>
    </source>
</evidence>
<dbReference type="PROSITE" id="PS00518">
    <property type="entry name" value="ZF_RING_1"/>
    <property type="match status" value="1"/>
</dbReference>
<evidence type="ECO:0000256" key="7">
    <source>
        <dbReference type="PROSITE-ProRule" id="PRU00024"/>
    </source>
</evidence>
<dbReference type="PANTHER" id="PTHR25462:SF291">
    <property type="entry name" value="E3 UBIQUITIN-PROTEIN LIGASE TRIM45"/>
    <property type="match status" value="1"/>
</dbReference>
<feature type="repeat" description="NHL" evidence="9">
    <location>
        <begin position="552"/>
        <end position="595"/>
    </location>
</feature>
<dbReference type="SUPFAM" id="SSF57845">
    <property type="entry name" value="B-box zinc-binding domain"/>
    <property type="match status" value="1"/>
</dbReference>
<dbReference type="InterPro" id="IPR027370">
    <property type="entry name" value="Znf-RING_euk"/>
</dbReference>
<dbReference type="PROSITE" id="PS50119">
    <property type="entry name" value="ZF_BBOX"/>
    <property type="match status" value="1"/>
</dbReference>
<proteinExistence type="inferred from homology"/>
<dbReference type="InterPro" id="IPR017868">
    <property type="entry name" value="Filamin/ABP280_repeat-like"/>
</dbReference>
<evidence type="ECO:0000256" key="9">
    <source>
        <dbReference type="PROSITE-ProRule" id="PRU00504"/>
    </source>
</evidence>
<reference evidence="12 13" key="1">
    <citation type="submission" date="2022-05" db="EMBL/GenBank/DDBJ databases">
        <authorList>
            <consortium name="Genoscope - CEA"/>
            <person name="William W."/>
        </authorList>
    </citation>
    <scope>NUCLEOTIDE SEQUENCE [LARGE SCALE GENOMIC DNA]</scope>
</reference>
<dbReference type="SMART" id="SM00184">
    <property type="entry name" value="RING"/>
    <property type="match status" value="1"/>
</dbReference>
<evidence type="ECO:0000256" key="1">
    <source>
        <dbReference type="ARBA" id="ARBA00008518"/>
    </source>
</evidence>
<dbReference type="Gene3D" id="3.30.160.60">
    <property type="entry name" value="Classic Zinc Finger"/>
    <property type="match status" value="1"/>
</dbReference>
<evidence type="ECO:0008006" key="14">
    <source>
        <dbReference type="Google" id="ProtNLM"/>
    </source>
</evidence>
<dbReference type="Gene3D" id="3.30.40.10">
    <property type="entry name" value="Zinc/RING finger domain, C3HC4 (zinc finger)"/>
    <property type="match status" value="1"/>
</dbReference>
<dbReference type="SUPFAM" id="SSF57850">
    <property type="entry name" value="RING/U-box"/>
    <property type="match status" value="1"/>
</dbReference>
<dbReference type="Gene3D" id="2.60.40.10">
    <property type="entry name" value="Immunoglobulins"/>
    <property type="match status" value="1"/>
</dbReference>
<comment type="similarity">
    <text evidence="1">Belongs to the TRIM/RBCC family.</text>
</comment>
<dbReference type="InterPro" id="IPR001298">
    <property type="entry name" value="Filamin/ABP280_rpt"/>
</dbReference>
<sequence>MDLTTLFYNLREEVPCSVCSDSFTDPKHLSCLHSFCLKCLKGWYETCGGGDAIRCPKCQTFSQVLASGDLKDLPTSFYLNGLIDVLAIKECSNTQVKCGNCDKKSSVASYCFRCCTFYCEESLIGHNIMRNKKEHRVLSLKEFQDKDYEDVLKRPVFCSRQGHQQKKLKLFCKECETAVCQTCVMLDHNGHKLTLIEEEAENQRPEIKTVIETQRHSLDEKMNVVAQLDEDYTKVIQQSENLKGNVQKFANGLIKTIQAKTQNIIDAVENHTKKSLENLTAIRGEIQRQINIIESSLEEAAKLLKGSPTAEPIVHDSRSLQTFVFVENQKMHDIVKSENIGFLEGPGNRTKARLSLAEGEGLKEGAVGRKTQFNLITRNAQRKQGYDKQDRVTVEIKDEQEQECVTDVRIDDNKDGRYNVMYYPRKQETLKIFVSVNGEDIRGSPFTVTIKPFHVKPVLSFGKEGSGDGMFENPFGVAVTDRDEIMVADSKNHRVQVFDSNGTFLRSFGHEGNNAGELKIPTGIATDKDRNIFVAEYGTHRVQIFSWEGRRLGSFGGPGSLDSQLDKPRGLSLDSAGNVIVADTGNKLIKIFTPDGRFVMKIVTQSKHLLVCDRENHRIQVFELDGKFVGKFGTNGGKLGEFNDAFSVAVLSNDQIVVSDYKDNQIRIFAVFE</sequence>
<dbReference type="InterPro" id="IPR013783">
    <property type="entry name" value="Ig-like_fold"/>
</dbReference>
<evidence type="ECO:0000256" key="4">
    <source>
        <dbReference type="ARBA" id="ARBA00022737"/>
    </source>
</evidence>
<feature type="domain" description="RING-type" evidence="10">
    <location>
        <begin position="16"/>
        <end position="59"/>
    </location>
</feature>
<dbReference type="Proteomes" id="UP001159405">
    <property type="component" value="Unassembled WGS sequence"/>
</dbReference>
<dbReference type="PANTHER" id="PTHR25462">
    <property type="entry name" value="BONUS, ISOFORM C-RELATED"/>
    <property type="match status" value="1"/>
</dbReference>
<keyword evidence="2" id="KW-0597">Phosphoprotein</keyword>
<dbReference type="PROSITE" id="PS50194">
    <property type="entry name" value="FILAMIN_REPEAT"/>
    <property type="match status" value="1"/>
</dbReference>
<dbReference type="CDD" id="cd19757">
    <property type="entry name" value="Bbox1"/>
    <property type="match status" value="1"/>
</dbReference>
<organism evidence="12 13">
    <name type="scientific">Porites lobata</name>
    <dbReference type="NCBI Taxonomy" id="104759"/>
    <lineage>
        <taxon>Eukaryota</taxon>
        <taxon>Metazoa</taxon>
        <taxon>Cnidaria</taxon>
        <taxon>Anthozoa</taxon>
        <taxon>Hexacorallia</taxon>
        <taxon>Scleractinia</taxon>
        <taxon>Fungiina</taxon>
        <taxon>Poritidae</taxon>
        <taxon>Porites</taxon>
    </lineage>
</organism>
<keyword evidence="3" id="KW-0479">Metal-binding</keyword>
<dbReference type="SMART" id="SM00336">
    <property type="entry name" value="BBOX"/>
    <property type="match status" value="2"/>
</dbReference>
<dbReference type="Pfam" id="PF13445">
    <property type="entry name" value="zf-RING_UBOX"/>
    <property type="match status" value="1"/>
</dbReference>
<evidence type="ECO:0000313" key="13">
    <source>
        <dbReference type="Proteomes" id="UP001159405"/>
    </source>
</evidence>
<evidence type="ECO:0000259" key="11">
    <source>
        <dbReference type="PROSITE" id="PS50119"/>
    </source>
</evidence>
<dbReference type="InterPro" id="IPR011042">
    <property type="entry name" value="6-blade_b-propeller_TolB-like"/>
</dbReference>
<evidence type="ECO:0000313" key="12">
    <source>
        <dbReference type="EMBL" id="CAH3128230.1"/>
    </source>
</evidence>
<keyword evidence="6" id="KW-0862">Zinc</keyword>
<dbReference type="InterPro" id="IPR017907">
    <property type="entry name" value="Znf_RING_CS"/>
</dbReference>
<name>A0ABN8P0E3_9CNID</name>
<dbReference type="Pfam" id="PF00643">
    <property type="entry name" value="zf-B_box"/>
    <property type="match status" value="1"/>
</dbReference>
<dbReference type="SMART" id="SM00557">
    <property type="entry name" value="IG_FLMN"/>
    <property type="match status" value="1"/>
</dbReference>
<keyword evidence="4" id="KW-0677">Repeat</keyword>
<feature type="repeat" description="Filamin" evidence="8">
    <location>
        <begin position="347"/>
        <end position="450"/>
    </location>
</feature>
<dbReference type="InterPro" id="IPR013083">
    <property type="entry name" value="Znf_RING/FYVE/PHD"/>
</dbReference>
<feature type="repeat" description="NHL" evidence="9">
    <location>
        <begin position="505"/>
        <end position="548"/>
    </location>
</feature>
<dbReference type="Pfam" id="PF00630">
    <property type="entry name" value="Filamin"/>
    <property type="match status" value="1"/>
</dbReference>
<comment type="caution">
    <text evidence="12">The sequence shown here is derived from an EMBL/GenBank/DDBJ whole genome shotgun (WGS) entry which is preliminary data.</text>
</comment>
<dbReference type="InterPro" id="IPR014756">
    <property type="entry name" value="Ig_E-set"/>
</dbReference>
<keyword evidence="5 7" id="KW-0863">Zinc-finger</keyword>
<evidence type="ECO:0000256" key="6">
    <source>
        <dbReference type="ARBA" id="ARBA00022833"/>
    </source>
</evidence>